<organism evidence="3 4">
    <name type="scientific">Mesorhizobium prunaredense</name>
    <dbReference type="NCBI Taxonomy" id="1631249"/>
    <lineage>
        <taxon>Bacteria</taxon>
        <taxon>Pseudomonadati</taxon>
        <taxon>Pseudomonadota</taxon>
        <taxon>Alphaproteobacteria</taxon>
        <taxon>Hyphomicrobiales</taxon>
        <taxon>Phyllobacteriaceae</taxon>
        <taxon>Mesorhizobium</taxon>
    </lineage>
</organism>
<accession>A0A1R3VH28</accession>
<dbReference type="AlphaFoldDB" id="A0A1R3VH28"/>
<dbReference type="InterPro" id="IPR043736">
    <property type="entry name" value="DUF5681"/>
</dbReference>
<proteinExistence type="predicted"/>
<dbReference type="Pfam" id="PF18932">
    <property type="entry name" value="DUF5681"/>
    <property type="match status" value="1"/>
</dbReference>
<dbReference type="EMBL" id="FTPD01000045">
    <property type="protein sequence ID" value="SIT58160.1"/>
    <property type="molecule type" value="Genomic_DNA"/>
</dbReference>
<evidence type="ECO:0000259" key="2">
    <source>
        <dbReference type="Pfam" id="PF18932"/>
    </source>
</evidence>
<sequence length="275" mass="31588">MSKSRSGGSEPPSDKPERNYEVGYGKPPAERKFRPGRSGNPAGRPRGSKNKIKDSDLISLVLSEAQRVIKINDGERSIKTPVAQAVVRSIGINAMKGDPRSQRQFTEILFTAERERARIERENISALMDYKIRAEKELERRARLGITGLPEIIPHPDQIILDLRNQRNGEAWIVGPLTKEEKDNSIAFYEEFRDDSRQMLQVFKNRLAVSEQALAEETRPAVVRRLKKAIERDRDVIKSHKSKSEEMCGKFRPWGFIETRDLWEEPIELKFPWAP</sequence>
<dbReference type="Proteomes" id="UP000188388">
    <property type="component" value="Unassembled WGS sequence"/>
</dbReference>
<evidence type="ECO:0000313" key="4">
    <source>
        <dbReference type="Proteomes" id="UP000188388"/>
    </source>
</evidence>
<evidence type="ECO:0000313" key="3">
    <source>
        <dbReference type="EMBL" id="SIT58160.1"/>
    </source>
</evidence>
<gene>
    <name evidence="3" type="ORF">BQ8794_50262</name>
</gene>
<keyword evidence="4" id="KW-1185">Reference proteome</keyword>
<dbReference type="STRING" id="1631249.BQ8794_50262"/>
<feature type="domain" description="DUF5681" evidence="2">
    <location>
        <begin position="30"/>
        <end position="109"/>
    </location>
</feature>
<evidence type="ECO:0000256" key="1">
    <source>
        <dbReference type="SAM" id="MobiDB-lite"/>
    </source>
</evidence>
<name>A0A1R3VH28_9HYPH</name>
<reference evidence="4" key="1">
    <citation type="submission" date="2017-01" db="EMBL/GenBank/DDBJ databases">
        <authorList>
            <person name="Brunel B."/>
        </authorList>
    </citation>
    <scope>NUCLEOTIDE SEQUENCE [LARGE SCALE GENOMIC DNA]</scope>
</reference>
<feature type="region of interest" description="Disordered" evidence="1">
    <location>
        <begin position="1"/>
        <end position="52"/>
    </location>
</feature>
<dbReference type="RefSeq" id="WP_077381268.1">
    <property type="nucleotide sequence ID" value="NZ_FTPD01000045.1"/>
</dbReference>
<protein>
    <recommendedName>
        <fullName evidence="2">DUF5681 domain-containing protein</fullName>
    </recommendedName>
</protein>